<sequence>MLKSSYRPGSSTFQRILTELVKQGSALESAILVILMLKKQIKQNISLSTDTVKLLFTSGMLDRAFEVVRRFYENVLMNLCKAHRASEAVDLYYKMLEKGIQQPLGCIEDLRSTLEAQGKLKEAEFVTKRMPSSHV</sequence>
<dbReference type="Proteomes" id="UP000834106">
    <property type="component" value="Chromosome 5"/>
</dbReference>
<keyword evidence="1" id="KW-0677">Repeat</keyword>
<reference evidence="2" key="1">
    <citation type="submission" date="2023-05" db="EMBL/GenBank/DDBJ databases">
        <authorList>
            <person name="Huff M."/>
        </authorList>
    </citation>
    <scope>NUCLEOTIDE SEQUENCE</scope>
</reference>
<gene>
    <name evidence="2" type="ORF">FPE_LOCUS9755</name>
</gene>
<keyword evidence="3" id="KW-1185">Reference proteome</keyword>
<protein>
    <recommendedName>
        <fullName evidence="4">Pentatricopeptide repeat-containing protein</fullName>
    </recommendedName>
</protein>
<evidence type="ECO:0008006" key="4">
    <source>
        <dbReference type="Google" id="ProtNLM"/>
    </source>
</evidence>
<dbReference type="InterPro" id="IPR011990">
    <property type="entry name" value="TPR-like_helical_dom_sf"/>
</dbReference>
<organism evidence="2 3">
    <name type="scientific">Fraxinus pennsylvanica</name>
    <dbReference type="NCBI Taxonomy" id="56036"/>
    <lineage>
        <taxon>Eukaryota</taxon>
        <taxon>Viridiplantae</taxon>
        <taxon>Streptophyta</taxon>
        <taxon>Embryophyta</taxon>
        <taxon>Tracheophyta</taxon>
        <taxon>Spermatophyta</taxon>
        <taxon>Magnoliopsida</taxon>
        <taxon>eudicotyledons</taxon>
        <taxon>Gunneridae</taxon>
        <taxon>Pentapetalae</taxon>
        <taxon>asterids</taxon>
        <taxon>lamiids</taxon>
        <taxon>Lamiales</taxon>
        <taxon>Oleaceae</taxon>
        <taxon>Oleeae</taxon>
        <taxon>Fraxinus</taxon>
    </lineage>
</organism>
<proteinExistence type="predicted"/>
<dbReference type="NCBIfam" id="TIGR00756">
    <property type="entry name" value="PPR"/>
    <property type="match status" value="1"/>
</dbReference>
<name>A0AAD2DSM7_9LAMI</name>
<accession>A0AAD2DSM7</accession>
<dbReference type="Pfam" id="PF01535">
    <property type="entry name" value="PPR"/>
    <property type="match status" value="1"/>
</dbReference>
<evidence type="ECO:0000313" key="2">
    <source>
        <dbReference type="EMBL" id="CAI9762325.1"/>
    </source>
</evidence>
<evidence type="ECO:0000313" key="3">
    <source>
        <dbReference type="Proteomes" id="UP000834106"/>
    </source>
</evidence>
<dbReference type="Gene3D" id="1.25.40.10">
    <property type="entry name" value="Tetratricopeptide repeat domain"/>
    <property type="match status" value="1"/>
</dbReference>
<dbReference type="EMBL" id="OU503040">
    <property type="protein sequence ID" value="CAI9762325.1"/>
    <property type="molecule type" value="Genomic_DNA"/>
</dbReference>
<evidence type="ECO:0000256" key="1">
    <source>
        <dbReference type="ARBA" id="ARBA00022737"/>
    </source>
</evidence>
<dbReference type="AlphaFoldDB" id="A0AAD2DSM7"/>
<dbReference type="InterPro" id="IPR002885">
    <property type="entry name" value="PPR_rpt"/>
</dbReference>